<dbReference type="SMART" id="SM00710">
    <property type="entry name" value="PbH1"/>
    <property type="match status" value="4"/>
</dbReference>
<sequence length="496" mass="54235">MTLNAERIMTLYYLSAAYGSDDNDGTSPDRPWRTLGRLADVRLDPGDGIRLERGSTWNNEALHLHDGGTQGHPVTIDDYGDPTLPPPHIACDGAGLWHEDYGAPIGGAPHRHKGEISTALLLMDTSYVEVYDLELSNRRKPGETPAFNDRDARDRTGVAVIAQERGTVSHVTLERLHVHDVEGNIYDKHLANGGIYCNAHFPAERNPADAPVARFEHVRIAHNTVERTTRWGIAVGYTAYLAFIDRATPDGHGGFLNEFDYGDGRIDDNMLAHYGATDVIVEHNTVTRAGGDAITVMYCLRPVVRANTAKDAAWFIRDDVYMATDADRVAAAIWPWRCKDALFERNVACRTRNADRGNGDGQAWDADFGDGTVYRHNYSEGNSGGTVMFCNECAVRSVFEHNVAVGDHMGAIDIPHNPDATVRGNVFVLADGAHPLRLDRADGAAAVEGNIFVAKGGRPLATDWHPAGSHVAWRGNTYVGFATIPDDDREGTIMDG</sequence>
<organism evidence="1 2">
    <name type="scientific">Bifidobacterium cuniculi</name>
    <dbReference type="NCBI Taxonomy" id="1688"/>
    <lineage>
        <taxon>Bacteria</taxon>
        <taxon>Bacillati</taxon>
        <taxon>Actinomycetota</taxon>
        <taxon>Actinomycetes</taxon>
        <taxon>Bifidobacteriales</taxon>
        <taxon>Bifidobacteriaceae</taxon>
        <taxon>Bifidobacterium</taxon>
    </lineage>
</organism>
<dbReference type="InterPro" id="IPR006626">
    <property type="entry name" value="PbH1"/>
</dbReference>
<evidence type="ECO:0000313" key="2">
    <source>
        <dbReference type="Proteomes" id="UP000029067"/>
    </source>
</evidence>
<comment type="caution">
    <text evidence="1">The sequence shown here is derived from an EMBL/GenBank/DDBJ whole genome shotgun (WGS) entry which is preliminary data.</text>
</comment>
<dbReference type="InterPro" id="IPR011050">
    <property type="entry name" value="Pectin_lyase_fold/virulence"/>
</dbReference>
<keyword evidence="2" id="KW-1185">Reference proteome</keyword>
<gene>
    <name evidence="1" type="ORF">BCUN_2039</name>
</gene>
<dbReference type="RefSeq" id="WP_033515719.1">
    <property type="nucleotide sequence ID" value="NZ_JGYV01000005.1"/>
</dbReference>
<dbReference type="STRING" id="1688.BCUN_2039"/>
<dbReference type="Gene3D" id="2.160.20.10">
    <property type="entry name" value="Single-stranded right-handed beta-helix, Pectin lyase-like"/>
    <property type="match status" value="1"/>
</dbReference>
<accession>A0A087AZH8</accession>
<dbReference type="SUPFAM" id="SSF51126">
    <property type="entry name" value="Pectin lyase-like"/>
    <property type="match status" value="1"/>
</dbReference>
<dbReference type="AlphaFoldDB" id="A0A087AZH8"/>
<dbReference type="EMBL" id="JGYV01000005">
    <property type="protein sequence ID" value="KFI64178.1"/>
    <property type="molecule type" value="Genomic_DNA"/>
</dbReference>
<protein>
    <submittedName>
        <fullName evidence="1">Dockerin type I repeat-containing domain protein</fullName>
    </submittedName>
</protein>
<dbReference type="eggNOG" id="COG5434">
    <property type="taxonomic scope" value="Bacteria"/>
</dbReference>
<dbReference type="OrthoDB" id="3333873at2"/>
<dbReference type="Proteomes" id="UP000029067">
    <property type="component" value="Unassembled WGS sequence"/>
</dbReference>
<name>A0A087AZH8_9BIFI</name>
<reference evidence="1 2" key="1">
    <citation type="submission" date="2014-03" db="EMBL/GenBank/DDBJ databases">
        <title>Genomics of Bifidobacteria.</title>
        <authorList>
            <person name="Ventura M."/>
            <person name="Milani C."/>
            <person name="Lugli G.A."/>
        </authorList>
    </citation>
    <scope>NUCLEOTIDE SEQUENCE [LARGE SCALE GENOMIC DNA]</scope>
    <source>
        <strain evidence="1 2">LMG 10738</strain>
    </source>
</reference>
<proteinExistence type="predicted"/>
<dbReference type="InterPro" id="IPR012334">
    <property type="entry name" value="Pectin_lyas_fold"/>
</dbReference>
<evidence type="ECO:0000313" key="1">
    <source>
        <dbReference type="EMBL" id="KFI64178.1"/>
    </source>
</evidence>